<organism evidence="1 2">
    <name type="scientific">Rhodopirellula baltica SWK14</name>
    <dbReference type="NCBI Taxonomy" id="993516"/>
    <lineage>
        <taxon>Bacteria</taxon>
        <taxon>Pseudomonadati</taxon>
        <taxon>Planctomycetota</taxon>
        <taxon>Planctomycetia</taxon>
        <taxon>Pirellulales</taxon>
        <taxon>Pirellulaceae</taxon>
        <taxon>Rhodopirellula</taxon>
    </lineage>
</organism>
<evidence type="ECO:0000313" key="1">
    <source>
        <dbReference type="EMBL" id="ELP34364.1"/>
    </source>
</evidence>
<dbReference type="AlphaFoldDB" id="L7CJD3"/>
<reference evidence="1 2" key="1">
    <citation type="journal article" date="2013" name="Mar. Genomics">
        <title>Expression of sulfatases in Rhodopirellula baltica and the diversity of sulfatases in the genus Rhodopirellula.</title>
        <authorList>
            <person name="Wegner C.E."/>
            <person name="Richter-Heitmann T."/>
            <person name="Klindworth A."/>
            <person name="Klockow C."/>
            <person name="Richter M."/>
            <person name="Achstetter T."/>
            <person name="Glockner F.O."/>
            <person name="Harder J."/>
        </authorList>
    </citation>
    <scope>NUCLEOTIDE SEQUENCE [LARGE SCALE GENOMIC DNA]</scope>
    <source>
        <strain evidence="1 2">SWK14</strain>
    </source>
</reference>
<dbReference type="EMBL" id="AMWG01000036">
    <property type="protein sequence ID" value="ELP34364.1"/>
    <property type="molecule type" value="Genomic_DNA"/>
</dbReference>
<accession>L7CJD3</accession>
<proteinExistence type="predicted"/>
<dbReference type="Proteomes" id="UP000010959">
    <property type="component" value="Unassembled WGS sequence"/>
</dbReference>
<gene>
    <name evidence="1" type="ORF">RBSWK_01743</name>
</gene>
<evidence type="ECO:0000313" key="2">
    <source>
        <dbReference type="Proteomes" id="UP000010959"/>
    </source>
</evidence>
<protein>
    <submittedName>
        <fullName evidence="1">Uncharacterized protein</fullName>
    </submittedName>
</protein>
<sequence>MIGKFNRHSGRIKLIAKLKRDIETKWPSISKGFGPAKVFHGRRFLDYVAVQPGAITRKRNRPLPR</sequence>
<comment type="caution">
    <text evidence="1">The sequence shown here is derived from an EMBL/GenBank/DDBJ whole genome shotgun (WGS) entry which is preliminary data.</text>
</comment>
<name>L7CJD3_RHOBT</name>